<dbReference type="Proteomes" id="UP000305948">
    <property type="component" value="Unassembled WGS sequence"/>
</dbReference>
<name>A0A5C3MXB2_9AGAM</name>
<feature type="transmembrane region" description="Helical" evidence="1">
    <location>
        <begin position="6"/>
        <end position="29"/>
    </location>
</feature>
<evidence type="ECO:0000313" key="3">
    <source>
        <dbReference type="Proteomes" id="UP000305948"/>
    </source>
</evidence>
<proteinExistence type="predicted"/>
<organism evidence="2 3">
    <name type="scientific">Heliocybe sulcata</name>
    <dbReference type="NCBI Taxonomy" id="5364"/>
    <lineage>
        <taxon>Eukaryota</taxon>
        <taxon>Fungi</taxon>
        <taxon>Dikarya</taxon>
        <taxon>Basidiomycota</taxon>
        <taxon>Agaricomycotina</taxon>
        <taxon>Agaricomycetes</taxon>
        <taxon>Gloeophyllales</taxon>
        <taxon>Gloeophyllaceae</taxon>
        <taxon>Heliocybe</taxon>
    </lineage>
</organism>
<evidence type="ECO:0000256" key="1">
    <source>
        <dbReference type="SAM" id="Phobius"/>
    </source>
</evidence>
<gene>
    <name evidence="2" type="ORF">OE88DRAFT_345914</name>
</gene>
<keyword evidence="1" id="KW-1133">Transmembrane helix</keyword>
<accession>A0A5C3MXB2</accession>
<keyword evidence="1" id="KW-0472">Membrane</keyword>
<dbReference type="AlphaFoldDB" id="A0A5C3MXB2"/>
<reference evidence="2 3" key="1">
    <citation type="journal article" date="2019" name="Nat. Ecol. Evol.">
        <title>Megaphylogeny resolves global patterns of mushroom evolution.</title>
        <authorList>
            <person name="Varga T."/>
            <person name="Krizsan K."/>
            <person name="Foldi C."/>
            <person name="Dima B."/>
            <person name="Sanchez-Garcia M."/>
            <person name="Sanchez-Ramirez S."/>
            <person name="Szollosi G.J."/>
            <person name="Szarkandi J.G."/>
            <person name="Papp V."/>
            <person name="Albert L."/>
            <person name="Andreopoulos W."/>
            <person name="Angelini C."/>
            <person name="Antonin V."/>
            <person name="Barry K.W."/>
            <person name="Bougher N.L."/>
            <person name="Buchanan P."/>
            <person name="Buyck B."/>
            <person name="Bense V."/>
            <person name="Catcheside P."/>
            <person name="Chovatia M."/>
            <person name="Cooper J."/>
            <person name="Damon W."/>
            <person name="Desjardin D."/>
            <person name="Finy P."/>
            <person name="Geml J."/>
            <person name="Haridas S."/>
            <person name="Hughes K."/>
            <person name="Justo A."/>
            <person name="Karasinski D."/>
            <person name="Kautmanova I."/>
            <person name="Kiss B."/>
            <person name="Kocsube S."/>
            <person name="Kotiranta H."/>
            <person name="LaButti K.M."/>
            <person name="Lechner B.E."/>
            <person name="Liimatainen K."/>
            <person name="Lipzen A."/>
            <person name="Lukacs Z."/>
            <person name="Mihaltcheva S."/>
            <person name="Morgado L.N."/>
            <person name="Niskanen T."/>
            <person name="Noordeloos M.E."/>
            <person name="Ohm R.A."/>
            <person name="Ortiz-Santana B."/>
            <person name="Ovrebo C."/>
            <person name="Racz N."/>
            <person name="Riley R."/>
            <person name="Savchenko A."/>
            <person name="Shiryaev A."/>
            <person name="Soop K."/>
            <person name="Spirin V."/>
            <person name="Szebenyi C."/>
            <person name="Tomsovsky M."/>
            <person name="Tulloss R.E."/>
            <person name="Uehling J."/>
            <person name="Grigoriev I.V."/>
            <person name="Vagvolgyi C."/>
            <person name="Papp T."/>
            <person name="Martin F.M."/>
            <person name="Miettinen O."/>
            <person name="Hibbett D.S."/>
            <person name="Nagy L.G."/>
        </authorList>
    </citation>
    <scope>NUCLEOTIDE SEQUENCE [LARGE SCALE GENOMIC DNA]</scope>
    <source>
        <strain evidence="2 3">OMC1185</strain>
    </source>
</reference>
<sequence length="180" mass="20141">MISHVATFSFHSCFYIMCVHLFIAVIPCVPESSGFSTWRRWSLHCPTLRLVLYLRSFRPNSLRGAACRVYKRHLLIPHRPITQSNLGPRAPEPQRPILLLWTPRQRTSTLIPKMTRRRSAAVVVVAATRHAVAFPTASAKPCATASGASCKAWPALRTVAIWATSSVDLFVRTRQLLGPV</sequence>
<keyword evidence="1" id="KW-0812">Transmembrane</keyword>
<dbReference type="EMBL" id="ML213515">
    <property type="protein sequence ID" value="TFK49505.1"/>
    <property type="molecule type" value="Genomic_DNA"/>
</dbReference>
<evidence type="ECO:0000313" key="2">
    <source>
        <dbReference type="EMBL" id="TFK49505.1"/>
    </source>
</evidence>
<keyword evidence="3" id="KW-1185">Reference proteome</keyword>
<protein>
    <submittedName>
        <fullName evidence="2">Uncharacterized protein</fullName>
    </submittedName>
</protein>